<feature type="non-terminal residue" evidence="3">
    <location>
        <position position="161"/>
    </location>
</feature>
<organismHost>
    <name type="scientific">Serratia marcescens</name>
    <dbReference type="NCBI Taxonomy" id="615"/>
</organismHost>
<evidence type="ECO:0000256" key="1">
    <source>
        <dbReference type="SAM" id="MobiDB-lite"/>
    </source>
</evidence>
<name>B9A7B8_BPSK2</name>
<accession>B9A7B8</accession>
<feature type="compositionally biased region" description="Basic and acidic residues" evidence="1">
    <location>
        <begin position="54"/>
        <end position="66"/>
    </location>
</feature>
<evidence type="ECO:0000313" key="3">
    <source>
        <dbReference type="EMBL" id="BAH15164.1"/>
    </source>
</evidence>
<dbReference type="EMBL" id="AB452989">
    <property type="protein sequence ID" value="BAH15164.1"/>
    <property type="molecule type" value="Genomic_DNA"/>
</dbReference>
<evidence type="ECO:0000256" key="2">
    <source>
        <dbReference type="SAM" id="Phobius"/>
    </source>
</evidence>
<sequence>MPAGLSPIFATKCAILRRHFSEGASNAGRHAGSAVPATLRHHARRDRNRVGRQSGDRRTDIFDRRPGGRAAGDRTLNPKGDGAAMDVIDRLWSWVIYSYSTVLMGIGMMTQREWLATGGLVIGLIAAALGEIHRRRVARSQATTNALLAQLVDAVRSDAEN</sequence>
<keyword evidence="2" id="KW-0812">Transmembrane</keyword>
<reference evidence="3" key="1">
    <citation type="journal article" date="2009" name="FEMS Microbiol. Lett.">
        <title>Morphological and genetic analysis of three bacteriophages of Serratia marcescens isolated from environmental water.</title>
        <authorList>
            <person name="Matsushita K."/>
            <person name="Uchiyama J."/>
            <person name="Kato S."/>
            <person name="Ujihara T."/>
            <person name="Hoshiba H."/>
            <person name="Sugihara S."/>
            <person name="Muraoka A."/>
            <person name="Wakiguchi H."/>
            <person name="Matsuzaki S."/>
        </authorList>
    </citation>
    <scope>NUCLEOTIDE SEQUENCE</scope>
    <source>
        <strain evidence="3">KSP20</strain>
    </source>
</reference>
<feature type="region of interest" description="Disordered" evidence="1">
    <location>
        <begin position="25"/>
        <end position="77"/>
    </location>
</feature>
<proteinExistence type="predicted"/>
<evidence type="ECO:0008006" key="4">
    <source>
        <dbReference type="Google" id="ProtNLM"/>
    </source>
</evidence>
<protein>
    <recommendedName>
        <fullName evidence="4">Holin</fullName>
    </recommendedName>
</protein>
<organism evidence="3">
    <name type="scientific">Serratia phage KSP20</name>
    <name type="common">Serratia marcescens bacteriophage KSP20</name>
    <dbReference type="NCBI Taxonomy" id="552527"/>
    <lineage>
        <taxon>Viruses</taxon>
        <taxon>Duplodnaviria</taxon>
        <taxon>Heunggongvirae</taxon>
        <taxon>Uroviricota</taxon>
        <taxon>Caudoviricetes</taxon>
        <taxon>Peduoviridae</taxon>
    </lineage>
</organism>
<feature type="transmembrane region" description="Helical" evidence="2">
    <location>
        <begin position="114"/>
        <end position="132"/>
    </location>
</feature>
<keyword evidence="2" id="KW-0472">Membrane</keyword>
<keyword evidence="2" id="KW-1133">Transmembrane helix</keyword>